<dbReference type="OrthoDB" id="3192540at2"/>
<dbReference type="InterPro" id="IPR023204">
    <property type="entry name" value="SP1917_dom_sf"/>
</dbReference>
<evidence type="ECO:0008006" key="3">
    <source>
        <dbReference type="Google" id="ProtNLM"/>
    </source>
</evidence>
<protein>
    <recommendedName>
        <fullName evidence="3">DUF2200 domain-containing protein</fullName>
    </recommendedName>
</protein>
<sequence length="116" mass="13588">MSKHKIYTMSVANVYPHYITKAEKKGRTKSEVDEVIRWLTGYSQEALEELLENQTDFETFFAKAPQMNPLRHLIKGVICGIRVENIEEPLMQEIRYMDKLIDELAKGKAMEKILRK</sequence>
<dbReference type="KEGG" id="cbar:PATL70BA_2109"/>
<dbReference type="RefSeq" id="WP_125137209.1">
    <property type="nucleotide sequence ID" value="NZ_LR130778.1"/>
</dbReference>
<evidence type="ECO:0000313" key="2">
    <source>
        <dbReference type="Proteomes" id="UP000279029"/>
    </source>
</evidence>
<dbReference type="Gene3D" id="1.10.8.290">
    <property type="entry name" value="uncharacterized protein sp1917 domain"/>
    <property type="match status" value="1"/>
</dbReference>
<name>A0A3P7NXR1_9FIRM</name>
<dbReference type="AlphaFoldDB" id="A0A3P7NXR1"/>
<accession>A0A3P7NXR1</accession>
<proteinExistence type="predicted"/>
<dbReference type="EMBL" id="LR130778">
    <property type="protein sequence ID" value="VDN47994.1"/>
    <property type="molecule type" value="Genomic_DNA"/>
</dbReference>
<reference evidence="1 2" key="1">
    <citation type="submission" date="2018-09" db="EMBL/GenBank/DDBJ databases">
        <authorList>
            <person name="Postec A."/>
        </authorList>
    </citation>
    <scope>NUCLEOTIDE SEQUENCE [LARGE SCALE GENOMIC DNA]</scope>
    <source>
        <strain evidence="1">70B-A</strain>
    </source>
</reference>
<dbReference type="PIRSF" id="PIRSF033199">
    <property type="entry name" value="UCP033199"/>
    <property type="match status" value="1"/>
</dbReference>
<dbReference type="Pfam" id="PF09966">
    <property type="entry name" value="DUF2200"/>
    <property type="match status" value="1"/>
</dbReference>
<evidence type="ECO:0000313" key="1">
    <source>
        <dbReference type="EMBL" id="VDN47994.1"/>
    </source>
</evidence>
<dbReference type="InterPro" id="IPR014580">
    <property type="entry name" value="UCP033199"/>
</dbReference>
<gene>
    <name evidence="1" type="ORF">PATL70BA_2109</name>
</gene>
<dbReference type="Proteomes" id="UP000279029">
    <property type="component" value="Chromosome"/>
</dbReference>
<keyword evidence="2" id="KW-1185">Reference proteome</keyword>
<organism evidence="1 2">
    <name type="scientific">Petrocella atlantisensis</name>
    <dbReference type="NCBI Taxonomy" id="2173034"/>
    <lineage>
        <taxon>Bacteria</taxon>
        <taxon>Bacillati</taxon>
        <taxon>Bacillota</taxon>
        <taxon>Clostridia</taxon>
        <taxon>Lachnospirales</taxon>
        <taxon>Vallitaleaceae</taxon>
        <taxon>Petrocella</taxon>
    </lineage>
</organism>